<evidence type="ECO:0000313" key="3">
    <source>
        <dbReference type="Proteomes" id="UP000266861"/>
    </source>
</evidence>
<dbReference type="EMBL" id="PQFF01000049">
    <property type="protein sequence ID" value="RHZ86304.1"/>
    <property type="molecule type" value="Genomic_DNA"/>
</dbReference>
<dbReference type="Gene3D" id="1.10.510.10">
    <property type="entry name" value="Transferase(Phosphotransferase) domain 1"/>
    <property type="match status" value="1"/>
</dbReference>
<dbReference type="InterPro" id="IPR000719">
    <property type="entry name" value="Prot_kinase_dom"/>
</dbReference>
<dbReference type="InterPro" id="IPR001245">
    <property type="entry name" value="Ser-Thr/Tyr_kinase_cat_dom"/>
</dbReference>
<organism evidence="2 3">
    <name type="scientific">Diversispora epigaea</name>
    <dbReference type="NCBI Taxonomy" id="1348612"/>
    <lineage>
        <taxon>Eukaryota</taxon>
        <taxon>Fungi</taxon>
        <taxon>Fungi incertae sedis</taxon>
        <taxon>Mucoromycota</taxon>
        <taxon>Glomeromycotina</taxon>
        <taxon>Glomeromycetes</taxon>
        <taxon>Diversisporales</taxon>
        <taxon>Diversisporaceae</taxon>
        <taxon>Diversispora</taxon>
    </lineage>
</organism>
<dbReference type="SUPFAM" id="SSF56112">
    <property type="entry name" value="Protein kinase-like (PK-like)"/>
    <property type="match status" value="1"/>
</dbReference>
<dbReference type="Pfam" id="PF07714">
    <property type="entry name" value="PK_Tyr_Ser-Thr"/>
    <property type="match status" value="1"/>
</dbReference>
<dbReference type="OrthoDB" id="2392649at2759"/>
<accession>A0A397JMA3</accession>
<dbReference type="GO" id="GO:0004674">
    <property type="term" value="F:protein serine/threonine kinase activity"/>
    <property type="evidence" value="ECO:0007669"/>
    <property type="project" value="TreeGrafter"/>
</dbReference>
<name>A0A397JMA3_9GLOM</name>
<comment type="caution">
    <text evidence="2">The sequence shown here is derived from an EMBL/GenBank/DDBJ whole genome shotgun (WGS) entry which is preliminary data.</text>
</comment>
<dbReference type="PANTHER" id="PTHR44329">
    <property type="entry name" value="SERINE/THREONINE-PROTEIN KINASE TNNI3K-RELATED"/>
    <property type="match status" value="1"/>
</dbReference>
<evidence type="ECO:0000259" key="1">
    <source>
        <dbReference type="PROSITE" id="PS50011"/>
    </source>
</evidence>
<feature type="domain" description="Protein kinase" evidence="1">
    <location>
        <begin position="33"/>
        <end position="300"/>
    </location>
</feature>
<proteinExistence type="predicted"/>
<dbReference type="STRING" id="1348612.A0A397JMA3"/>
<dbReference type="Proteomes" id="UP000266861">
    <property type="component" value="Unassembled WGS sequence"/>
</dbReference>
<dbReference type="PROSITE" id="PS50011">
    <property type="entry name" value="PROTEIN_KINASE_DOM"/>
    <property type="match status" value="1"/>
</dbReference>
<gene>
    <name evidence="2" type="ORF">Glove_52g172</name>
</gene>
<reference evidence="2 3" key="1">
    <citation type="submission" date="2018-08" db="EMBL/GenBank/DDBJ databases">
        <title>Genome and evolution of the arbuscular mycorrhizal fungus Diversispora epigaea (formerly Glomus versiforme) and its bacterial endosymbionts.</title>
        <authorList>
            <person name="Sun X."/>
            <person name="Fei Z."/>
            <person name="Harrison M."/>
        </authorList>
    </citation>
    <scope>NUCLEOTIDE SEQUENCE [LARGE SCALE GENOMIC DNA]</scope>
    <source>
        <strain evidence="2 3">IT104</strain>
    </source>
</reference>
<dbReference type="PANTHER" id="PTHR44329:SF291">
    <property type="entry name" value="PROTEIN KINASE DOMAIN-CONTAINING PROTEIN"/>
    <property type="match status" value="1"/>
</dbReference>
<protein>
    <recommendedName>
        <fullName evidence="1">Protein kinase domain-containing protein</fullName>
    </recommendedName>
</protein>
<keyword evidence="3" id="KW-1185">Reference proteome</keyword>
<evidence type="ECO:0000313" key="2">
    <source>
        <dbReference type="EMBL" id="RHZ86304.1"/>
    </source>
</evidence>
<dbReference type="GO" id="GO:0005524">
    <property type="term" value="F:ATP binding"/>
    <property type="evidence" value="ECO:0007669"/>
    <property type="project" value="InterPro"/>
</dbReference>
<dbReference type="AlphaFoldDB" id="A0A397JMA3"/>
<sequence length="351" mass="41076">MFGDREIDKFIQQIQLSANKYQEIIEWIPFGKLENVTYLAKGGFGTVYKADWLEGYIKFSVEVDWHRSGEQDVCLKSLDNPTNKNDFLQEIKNQLKFRGKNSIAIYGITKNPTEYMMVMNYAKYGSLRKLLNNKFEKLSWLRKSYILSDITTGLKNIHQMGLMHKDFHPGNIVNFNLVISYITDFGLCKPVTKKNDPEKIYGVIPYMAPETLSRGEYTQASDIYSFGMIMLEVLTSYPPYYNVPHNINLVMDICKGRKPEIKCEIPRFFKEIMEKCWNFEPPNRPTAKELDYQLNSYSYDGEIRRQVKATNKSNKSFIQYDPNERHPEAIYTSRLIPKTTIPAYDTFSKYK</sequence>
<dbReference type="InterPro" id="IPR011009">
    <property type="entry name" value="Kinase-like_dom_sf"/>
</dbReference>
<dbReference type="InterPro" id="IPR051681">
    <property type="entry name" value="Ser/Thr_Kinases-Pseudokinases"/>
</dbReference>